<feature type="transmembrane region" description="Helical" evidence="2">
    <location>
        <begin position="271"/>
        <end position="288"/>
    </location>
</feature>
<feature type="transmembrane region" description="Helical" evidence="2">
    <location>
        <begin position="123"/>
        <end position="142"/>
    </location>
</feature>
<keyword evidence="2" id="KW-0812">Transmembrane</keyword>
<evidence type="ECO:0000256" key="1">
    <source>
        <dbReference type="ARBA" id="ARBA00009067"/>
    </source>
</evidence>
<gene>
    <name evidence="4" type="ORF">BN55_04680</name>
</gene>
<proteinExistence type="inferred from homology"/>
<dbReference type="Pfam" id="PF02517">
    <property type="entry name" value="Rce1-like"/>
    <property type="match status" value="1"/>
</dbReference>
<feature type="transmembrane region" description="Helical" evidence="2">
    <location>
        <begin position="154"/>
        <end position="172"/>
    </location>
</feature>
<dbReference type="OrthoDB" id="2321437at2"/>
<name>I7KHU1_9LACO</name>
<organism evidence="4 5">
    <name type="scientific">Lactobacillus hominis DSM 23910 = CRBIP 24.179</name>
    <dbReference type="NCBI Taxonomy" id="1423758"/>
    <lineage>
        <taxon>Bacteria</taxon>
        <taxon>Bacillati</taxon>
        <taxon>Bacillota</taxon>
        <taxon>Bacilli</taxon>
        <taxon>Lactobacillales</taxon>
        <taxon>Lactobacillaceae</taxon>
        <taxon>Lactobacillus</taxon>
    </lineage>
</organism>
<dbReference type="AlphaFoldDB" id="I7KHU1"/>
<evidence type="ECO:0000259" key="3">
    <source>
        <dbReference type="Pfam" id="PF02517"/>
    </source>
</evidence>
<keyword evidence="5" id="KW-1185">Reference proteome</keyword>
<evidence type="ECO:0000313" key="4">
    <source>
        <dbReference type="EMBL" id="CCI82395.1"/>
    </source>
</evidence>
<dbReference type="InterPro" id="IPR003675">
    <property type="entry name" value="Rce1/LyrA-like_dom"/>
</dbReference>
<evidence type="ECO:0000256" key="2">
    <source>
        <dbReference type="SAM" id="Phobius"/>
    </source>
</evidence>
<dbReference type="GO" id="GO:0080120">
    <property type="term" value="P:CAAX-box protein maturation"/>
    <property type="evidence" value="ECO:0007669"/>
    <property type="project" value="UniProtKB-ARBA"/>
</dbReference>
<feature type="domain" description="CAAX prenyl protease 2/Lysostaphin resistance protein A-like" evidence="3">
    <location>
        <begin position="239"/>
        <end position="337"/>
    </location>
</feature>
<feature type="transmembrane region" description="Helical" evidence="2">
    <location>
        <begin position="358"/>
        <end position="378"/>
    </location>
</feature>
<dbReference type="GeneID" id="82847607"/>
<dbReference type="STRING" id="1423758.FC41_GL001685"/>
<dbReference type="eggNOG" id="COG1266">
    <property type="taxonomic scope" value="Bacteria"/>
</dbReference>
<feature type="transmembrane region" description="Helical" evidence="2">
    <location>
        <begin position="31"/>
        <end position="49"/>
    </location>
</feature>
<feature type="transmembrane region" description="Helical" evidence="2">
    <location>
        <begin position="61"/>
        <end position="82"/>
    </location>
</feature>
<comment type="similarity">
    <text evidence="1">Belongs to the UPF0177 family.</text>
</comment>
<dbReference type="Proteomes" id="UP000009320">
    <property type="component" value="Unassembled WGS sequence"/>
</dbReference>
<feature type="transmembrane region" description="Helical" evidence="2">
    <location>
        <begin position="193"/>
        <end position="210"/>
    </location>
</feature>
<keyword evidence="2" id="KW-1133">Transmembrane helix</keyword>
<reference evidence="4 5" key="1">
    <citation type="submission" date="2012-06" db="EMBL/GenBank/DDBJ databases">
        <title>Draft Genome Sequence of Lactobacillus hominis Strain CRBIP 24.179T, isolated from human intestine.</title>
        <authorList>
            <person name="Cousin S."/>
            <person name="Ma L."/>
            <person name="Bizet C."/>
            <person name="Loux V."/>
            <person name="Bouchier C."/>
            <person name="Clermont D."/>
            <person name="Creno S."/>
        </authorList>
    </citation>
    <scope>NUCLEOTIDE SEQUENCE [LARGE SCALE GENOMIC DNA]</scope>
    <source>
        <strain evidence="5">CRBIP 24.179T</strain>
    </source>
</reference>
<accession>I7KHU1</accession>
<dbReference type="GO" id="GO:0004175">
    <property type="term" value="F:endopeptidase activity"/>
    <property type="evidence" value="ECO:0007669"/>
    <property type="project" value="UniProtKB-ARBA"/>
</dbReference>
<feature type="transmembrane region" description="Helical" evidence="2">
    <location>
        <begin position="7"/>
        <end position="25"/>
    </location>
</feature>
<dbReference type="RefSeq" id="WP_008471467.1">
    <property type="nucleotide sequence ID" value="NZ_AYZP01000006.1"/>
</dbReference>
<dbReference type="EMBL" id="CAKE01000022">
    <property type="protein sequence ID" value="CCI82395.1"/>
    <property type="molecule type" value="Genomic_DNA"/>
</dbReference>
<evidence type="ECO:0000313" key="5">
    <source>
        <dbReference type="Proteomes" id="UP000009320"/>
    </source>
</evidence>
<comment type="caution">
    <text evidence="4">The sequence shown here is derived from an EMBL/GenBank/DDBJ whole genome shotgun (WGS) entry which is preliminary data.</text>
</comment>
<keyword evidence="2" id="KW-0472">Membrane</keyword>
<protein>
    <submittedName>
        <fullName evidence="4">Immunity protein PlnI</fullName>
    </submittedName>
</protein>
<feature type="transmembrane region" description="Helical" evidence="2">
    <location>
        <begin position="300"/>
        <end position="320"/>
    </location>
</feature>
<sequence length="406" mass="46766">MKKSWRNAFNIQLLFNLVLAIFFIILNHKNIVFLLQNLFAFIFLGLFYLTRNTQKSSLQRVRTIYIIALSPLIFITYLRNLIGVLVQNFSQLSFLIAVFYVLSYLLVLIPVTTLYFTKITNTFWRFAAVTYLTITLLLTHSVHFPEEYSFLNNFFSTTTLYGFIYLILAYFLMKGWGLKFRPVFKPQILSKSFYVLATFIALFSIWFAFFEPLSFKAYDWGTFFFNWDMSTSIPSWKEFFVGVGAGLFEETERYIILVILLFGFRKMKNGYLLAILVGSLQFSLTHYLNLREPSATFNTVSLQVIYTLGFGILMATLFLYTGQLWLPVLAHFLLDFISFSSPSTGSGFLSLYGNGELLYTAFITIIPLIGALLVIALGNKQLKANARYLIQPRNAALESQLSLQAE</sequence>
<feature type="transmembrane region" description="Helical" evidence="2">
    <location>
        <begin position="94"/>
        <end position="116"/>
    </location>
</feature>